<comment type="caution">
    <text evidence="10">The sequence shown here is derived from an EMBL/GenBank/DDBJ whole genome shotgun (WGS) entry which is preliminary data.</text>
</comment>
<protein>
    <recommendedName>
        <fullName evidence="9">BED-type domain-containing protein</fullName>
    </recommendedName>
</protein>
<keyword evidence="5" id="KW-0805">Transcription regulation</keyword>
<dbReference type="SUPFAM" id="SSF53098">
    <property type="entry name" value="Ribonuclease H-like"/>
    <property type="match status" value="1"/>
</dbReference>
<evidence type="ECO:0000259" key="9">
    <source>
        <dbReference type="Pfam" id="PF02892"/>
    </source>
</evidence>
<comment type="subcellular location">
    <subcellularLocation>
        <location evidence="1">Nucleus</location>
    </subcellularLocation>
</comment>
<evidence type="ECO:0000256" key="8">
    <source>
        <dbReference type="SAM" id="MobiDB-lite"/>
    </source>
</evidence>
<dbReference type="AlphaFoldDB" id="A0A815QM53"/>
<dbReference type="GO" id="GO:0005634">
    <property type="term" value="C:nucleus"/>
    <property type="evidence" value="ECO:0007669"/>
    <property type="project" value="UniProtKB-SubCell"/>
</dbReference>
<dbReference type="Proteomes" id="UP000663828">
    <property type="component" value="Unassembled WGS sequence"/>
</dbReference>
<sequence>MPPKRKRPMARTTQQKDELSSSCDSAEPSQVESMNECERSTSEADMSMDSTTRIKSNVWLYAHRHPTSDGWAVCDLCPLLPAPKLISTKGGATSTLRKHLVKVHNKVELQLARPTGCPADKVSPVHRARLHQLLINAIVVDGRCFGDFRRAGFSRFLECAVPGMPCLLINPIRCIFCSGYVPPHSNTVRRSLKQLYKIHRARLVERLRGVEWISITCDFWSNRLAQSFLVLTGHYLSSTFELNNVILDFVHFEQRHLAENIAGTIQSKLEKLGILNAVSSVTCDGASNMKKTFDKLTNIDRIWCLAHRLHLIVTNSLGFWLKLPVVDVEEETIDNEPILDVVVDDESESAEEESIDEVDDDPDTDDTVTDDDEVEVIRLLHLGRLAGRREWSGPVDDGWAEGVDTGAIHASEDLIVISELMRRCRSLTTSIKRSSVIKSALEKASSRLGIQRTLVIDVCTRWNSTLRMIESFIALKPVVTKLFDDMPSIELPRKQMAKLEKLELTSSDWTLLKLLAQLLKPFDLATKLLSSQTYPTIGLCVFALHHIKMFLEDTDGDSDLSKRLKRHLLKTMTKYIDDEKEQLRIVRMRSYFDPMGFAVLADRERTMIERELKKIVNNDVDRSNESSTAIPHTGSVTVPK</sequence>
<accession>A0A815QM53</accession>
<evidence type="ECO:0000313" key="10">
    <source>
        <dbReference type="EMBL" id="CAF1463885.1"/>
    </source>
</evidence>
<keyword evidence="2" id="KW-0479">Metal-binding</keyword>
<dbReference type="PANTHER" id="PTHR46481:SF10">
    <property type="entry name" value="ZINC FINGER BED DOMAIN-CONTAINING PROTEIN 39"/>
    <property type="match status" value="1"/>
</dbReference>
<evidence type="ECO:0000256" key="4">
    <source>
        <dbReference type="ARBA" id="ARBA00022833"/>
    </source>
</evidence>
<feature type="non-terminal residue" evidence="10">
    <location>
        <position position="1"/>
    </location>
</feature>
<dbReference type="InterPro" id="IPR012337">
    <property type="entry name" value="RNaseH-like_sf"/>
</dbReference>
<dbReference type="SMART" id="SM00614">
    <property type="entry name" value="ZnF_BED"/>
    <property type="match status" value="1"/>
</dbReference>
<feature type="region of interest" description="Disordered" evidence="8">
    <location>
        <begin position="1"/>
        <end position="49"/>
    </location>
</feature>
<keyword evidence="11" id="KW-1185">Reference proteome</keyword>
<dbReference type="InterPro" id="IPR052035">
    <property type="entry name" value="ZnF_BED_domain_contain"/>
</dbReference>
<keyword evidence="3" id="KW-0863">Zinc-finger</keyword>
<feature type="region of interest" description="Disordered" evidence="8">
    <location>
        <begin position="343"/>
        <end position="368"/>
    </location>
</feature>
<evidence type="ECO:0000256" key="3">
    <source>
        <dbReference type="ARBA" id="ARBA00022771"/>
    </source>
</evidence>
<keyword evidence="4" id="KW-0862">Zinc</keyword>
<proteinExistence type="predicted"/>
<dbReference type="InterPro" id="IPR003656">
    <property type="entry name" value="Znf_BED"/>
</dbReference>
<dbReference type="PANTHER" id="PTHR46481">
    <property type="entry name" value="ZINC FINGER BED DOMAIN-CONTAINING PROTEIN 4"/>
    <property type="match status" value="1"/>
</dbReference>
<name>A0A815QM53_ADIRI</name>
<evidence type="ECO:0000256" key="5">
    <source>
        <dbReference type="ARBA" id="ARBA00023015"/>
    </source>
</evidence>
<evidence type="ECO:0000256" key="6">
    <source>
        <dbReference type="ARBA" id="ARBA00023163"/>
    </source>
</evidence>
<keyword evidence="7" id="KW-0539">Nucleus</keyword>
<evidence type="ECO:0000313" key="11">
    <source>
        <dbReference type="Proteomes" id="UP000663828"/>
    </source>
</evidence>
<dbReference type="GO" id="GO:0003677">
    <property type="term" value="F:DNA binding"/>
    <property type="evidence" value="ECO:0007669"/>
    <property type="project" value="InterPro"/>
</dbReference>
<evidence type="ECO:0000256" key="2">
    <source>
        <dbReference type="ARBA" id="ARBA00022723"/>
    </source>
</evidence>
<keyword evidence="6" id="KW-0804">Transcription</keyword>
<feature type="domain" description="BED-type" evidence="9">
    <location>
        <begin position="56"/>
        <end position="105"/>
    </location>
</feature>
<gene>
    <name evidence="10" type="ORF">XAT740_LOCUS37588</name>
</gene>
<reference evidence="10" key="1">
    <citation type="submission" date="2021-02" db="EMBL/GenBank/DDBJ databases">
        <authorList>
            <person name="Nowell W R."/>
        </authorList>
    </citation>
    <scope>NUCLEOTIDE SEQUENCE</scope>
</reference>
<organism evidence="10 11">
    <name type="scientific">Adineta ricciae</name>
    <name type="common">Rotifer</name>
    <dbReference type="NCBI Taxonomy" id="249248"/>
    <lineage>
        <taxon>Eukaryota</taxon>
        <taxon>Metazoa</taxon>
        <taxon>Spiralia</taxon>
        <taxon>Gnathifera</taxon>
        <taxon>Rotifera</taxon>
        <taxon>Eurotatoria</taxon>
        <taxon>Bdelloidea</taxon>
        <taxon>Adinetida</taxon>
        <taxon>Adinetidae</taxon>
        <taxon>Adineta</taxon>
    </lineage>
</organism>
<evidence type="ECO:0000256" key="1">
    <source>
        <dbReference type="ARBA" id="ARBA00004123"/>
    </source>
</evidence>
<dbReference type="EMBL" id="CAJNOR010003966">
    <property type="protein sequence ID" value="CAF1463885.1"/>
    <property type="molecule type" value="Genomic_DNA"/>
</dbReference>
<feature type="compositionally biased region" description="Polar residues" evidence="8">
    <location>
        <begin position="625"/>
        <end position="640"/>
    </location>
</feature>
<dbReference type="Pfam" id="PF02892">
    <property type="entry name" value="zf-BED"/>
    <property type="match status" value="1"/>
</dbReference>
<evidence type="ECO:0000256" key="7">
    <source>
        <dbReference type="ARBA" id="ARBA00023242"/>
    </source>
</evidence>
<dbReference type="GO" id="GO:0008270">
    <property type="term" value="F:zinc ion binding"/>
    <property type="evidence" value="ECO:0007669"/>
    <property type="project" value="UniProtKB-KW"/>
</dbReference>
<feature type="region of interest" description="Disordered" evidence="8">
    <location>
        <begin position="621"/>
        <end position="640"/>
    </location>
</feature>
<feature type="compositionally biased region" description="Polar residues" evidence="8">
    <location>
        <begin position="20"/>
        <end position="33"/>
    </location>
</feature>